<dbReference type="InterPro" id="IPR025535">
    <property type="entry name" value="DUF4421"/>
</dbReference>
<sequence length="414" mass="47998">MYLRRHQCHTHQLGHGPYSEQTINFFHKVKYLSLLTILPSFLLYPAYGKAQVEKRDSVANTEPAPVPSSRPLLGSLTHDIVRSIKFTGQEIKKVGVKLNTVDTTYISPNKYNLAFMLEQSSWYEHYRLGSNDGQSLSFAPNINTKLGVYFGWRWIFLGVSFDIRDLLGKGKNKAPRKEFVFNLYSAKFGVDLYYRKTGSDFKISSYEKFNLSKDYTNTPFNGFQSDIKGLNAYWIFNHKRFSYPAAYSQSTNQRKSCGSLLAGFSYSQHNISFDHTQLPDEIKQQLNPSLQFHSLRYTDYNLSVGYGYNWVFAKNCLLNVSLLPAIAYKKSRINDQPTQSGTSWAQWIRDINFDLITRAGITWNNSKYYVGASLVLHTYNYRKPTFSITNSFGSLRVYMGFNFWKKKEYREKKE</sequence>
<reference evidence="1 2" key="1">
    <citation type="journal article" date="2021" name="Sci. Rep.">
        <title>The distribution of antibiotic resistance genes in chicken gut microbiota commensals.</title>
        <authorList>
            <person name="Juricova H."/>
            <person name="Matiasovicova J."/>
            <person name="Kubasova T."/>
            <person name="Cejkova D."/>
            <person name="Rychlik I."/>
        </authorList>
    </citation>
    <scope>NUCLEOTIDE SEQUENCE [LARGE SCALE GENOMIC DNA]</scope>
    <source>
        <strain evidence="1 2">An801</strain>
    </source>
</reference>
<protein>
    <submittedName>
        <fullName evidence="1">DUF4421 domain-containing protein</fullName>
    </submittedName>
</protein>
<dbReference type="Proteomes" id="UP000703295">
    <property type="component" value="Unassembled WGS sequence"/>
</dbReference>
<gene>
    <name evidence="1" type="ORF">H6A31_08450</name>
</gene>
<organism evidence="1 2">
    <name type="scientific">Bacteroides mediterraneensis</name>
    <dbReference type="NCBI Taxonomy" id="1841856"/>
    <lineage>
        <taxon>Bacteria</taxon>
        <taxon>Pseudomonadati</taxon>
        <taxon>Bacteroidota</taxon>
        <taxon>Bacteroidia</taxon>
        <taxon>Bacteroidales</taxon>
        <taxon>Bacteroidaceae</taxon>
        <taxon>Bacteroides</taxon>
    </lineage>
</organism>
<comment type="caution">
    <text evidence="1">The sequence shown here is derived from an EMBL/GenBank/DDBJ whole genome shotgun (WGS) entry which is preliminary data.</text>
</comment>
<dbReference type="Pfam" id="PF14391">
    <property type="entry name" value="DUF4421"/>
    <property type="match status" value="1"/>
</dbReference>
<proteinExistence type="predicted"/>
<evidence type="ECO:0000313" key="1">
    <source>
        <dbReference type="EMBL" id="MBM6758704.1"/>
    </source>
</evidence>
<dbReference type="EMBL" id="JACJJW010000020">
    <property type="protein sequence ID" value="MBM6758704.1"/>
    <property type="molecule type" value="Genomic_DNA"/>
</dbReference>
<name>A0ABS2EWJ2_9BACE</name>
<accession>A0ABS2EWJ2</accession>
<evidence type="ECO:0000313" key="2">
    <source>
        <dbReference type="Proteomes" id="UP000703295"/>
    </source>
</evidence>
<keyword evidence="2" id="KW-1185">Reference proteome</keyword>